<sequence length="149" mass="15744">MRPRVSGSAGAPAAGRRPWLWRLLPPPPPPAAGAWWPPLLDLSRRLSAASGGKHESIASVASQHTNTPLTHARALCGLNGRCGGVTPGGPWRVRSAVAPPLPLPDRAGAAGTGRRRRRLFTGRLFHPNPAPGEKDSFGEEPLQVEGLRS</sequence>
<accession>A0AAN9VEI8</accession>
<evidence type="ECO:0000313" key="3">
    <source>
        <dbReference type="Proteomes" id="UP001378592"/>
    </source>
</evidence>
<dbReference type="Proteomes" id="UP001378592">
    <property type="component" value="Unassembled WGS sequence"/>
</dbReference>
<organism evidence="2 3">
    <name type="scientific">Gryllus longicercus</name>
    <dbReference type="NCBI Taxonomy" id="2509291"/>
    <lineage>
        <taxon>Eukaryota</taxon>
        <taxon>Metazoa</taxon>
        <taxon>Ecdysozoa</taxon>
        <taxon>Arthropoda</taxon>
        <taxon>Hexapoda</taxon>
        <taxon>Insecta</taxon>
        <taxon>Pterygota</taxon>
        <taxon>Neoptera</taxon>
        <taxon>Polyneoptera</taxon>
        <taxon>Orthoptera</taxon>
        <taxon>Ensifera</taxon>
        <taxon>Gryllidea</taxon>
        <taxon>Grylloidea</taxon>
        <taxon>Gryllidae</taxon>
        <taxon>Gryllinae</taxon>
        <taxon>Gryllus</taxon>
    </lineage>
</organism>
<protein>
    <submittedName>
        <fullName evidence="2">Uncharacterized protein</fullName>
    </submittedName>
</protein>
<feature type="region of interest" description="Disordered" evidence="1">
    <location>
        <begin position="124"/>
        <end position="149"/>
    </location>
</feature>
<proteinExistence type="predicted"/>
<dbReference type="AlphaFoldDB" id="A0AAN9VEI8"/>
<keyword evidence="3" id="KW-1185">Reference proteome</keyword>
<name>A0AAN9VEI8_9ORTH</name>
<gene>
    <name evidence="2" type="ORF">R5R35_010750</name>
</gene>
<dbReference type="EMBL" id="JAZDUA010000883">
    <property type="protein sequence ID" value="KAK7788950.1"/>
    <property type="molecule type" value="Genomic_DNA"/>
</dbReference>
<evidence type="ECO:0000256" key="1">
    <source>
        <dbReference type="SAM" id="MobiDB-lite"/>
    </source>
</evidence>
<reference evidence="2 3" key="1">
    <citation type="submission" date="2024-03" db="EMBL/GenBank/DDBJ databases">
        <title>The genome assembly and annotation of the cricket Gryllus longicercus Weissman &amp; Gray.</title>
        <authorList>
            <person name="Szrajer S."/>
            <person name="Gray D."/>
            <person name="Ylla G."/>
        </authorList>
    </citation>
    <scope>NUCLEOTIDE SEQUENCE [LARGE SCALE GENOMIC DNA]</scope>
    <source>
        <strain evidence="2">DAG 2021-001</strain>
        <tissue evidence="2">Whole body minus gut</tissue>
    </source>
</reference>
<evidence type="ECO:0000313" key="2">
    <source>
        <dbReference type="EMBL" id="KAK7788950.1"/>
    </source>
</evidence>
<comment type="caution">
    <text evidence="2">The sequence shown here is derived from an EMBL/GenBank/DDBJ whole genome shotgun (WGS) entry which is preliminary data.</text>
</comment>